<organism evidence="1 2">
    <name type="scientific">Xenoophorus captivus</name>
    <dbReference type="NCBI Taxonomy" id="1517983"/>
    <lineage>
        <taxon>Eukaryota</taxon>
        <taxon>Metazoa</taxon>
        <taxon>Chordata</taxon>
        <taxon>Craniata</taxon>
        <taxon>Vertebrata</taxon>
        <taxon>Euteleostomi</taxon>
        <taxon>Actinopterygii</taxon>
        <taxon>Neopterygii</taxon>
        <taxon>Teleostei</taxon>
        <taxon>Neoteleostei</taxon>
        <taxon>Acanthomorphata</taxon>
        <taxon>Ovalentaria</taxon>
        <taxon>Atherinomorphae</taxon>
        <taxon>Cyprinodontiformes</taxon>
        <taxon>Goodeidae</taxon>
        <taxon>Xenoophorus</taxon>
    </lineage>
</organism>
<protein>
    <submittedName>
        <fullName evidence="1">Uncharacterized protein</fullName>
    </submittedName>
</protein>
<sequence>MPSLPSYNTTSCDIFTSLCPSFPSQFLALPEGDFPAQRCSATTTLPSVLSAQDRKSKRPEPPGETRGLTFCHLCLPWGFFCVCRGHTHGKKTLTRSEGSFTA</sequence>
<keyword evidence="2" id="KW-1185">Reference proteome</keyword>
<evidence type="ECO:0000313" key="2">
    <source>
        <dbReference type="Proteomes" id="UP001434883"/>
    </source>
</evidence>
<accession>A0ABV0QWB6</accession>
<gene>
    <name evidence="1" type="ORF">XENOCAPTIV_023222</name>
</gene>
<reference evidence="1 2" key="1">
    <citation type="submission" date="2021-06" db="EMBL/GenBank/DDBJ databases">
        <authorList>
            <person name="Palmer J.M."/>
        </authorList>
    </citation>
    <scope>NUCLEOTIDE SEQUENCE [LARGE SCALE GENOMIC DNA]</scope>
    <source>
        <strain evidence="1 2">XC_2019</strain>
        <tissue evidence="1">Muscle</tissue>
    </source>
</reference>
<dbReference type="Proteomes" id="UP001434883">
    <property type="component" value="Unassembled WGS sequence"/>
</dbReference>
<evidence type="ECO:0000313" key="1">
    <source>
        <dbReference type="EMBL" id="MEQ2200131.1"/>
    </source>
</evidence>
<name>A0ABV0QWB6_9TELE</name>
<dbReference type="EMBL" id="JAHRIN010025735">
    <property type="protein sequence ID" value="MEQ2200131.1"/>
    <property type="molecule type" value="Genomic_DNA"/>
</dbReference>
<proteinExistence type="predicted"/>
<comment type="caution">
    <text evidence="1">The sequence shown here is derived from an EMBL/GenBank/DDBJ whole genome shotgun (WGS) entry which is preliminary data.</text>
</comment>